<gene>
    <name evidence="7" type="ORF">CFOL_v3_08414</name>
</gene>
<keyword evidence="4 5" id="KW-0472">Membrane</keyword>
<dbReference type="AlphaFoldDB" id="A0A1Q3BAH3"/>
<proteinExistence type="predicted"/>
<dbReference type="SUPFAM" id="SSF103473">
    <property type="entry name" value="MFS general substrate transporter"/>
    <property type="match status" value="1"/>
</dbReference>
<feature type="transmembrane region" description="Helical" evidence="5">
    <location>
        <begin position="113"/>
        <end position="136"/>
    </location>
</feature>
<dbReference type="FunCoup" id="A0A1Q3BAH3">
    <property type="interactions" value="25"/>
</dbReference>
<comment type="subcellular location">
    <subcellularLocation>
        <location evidence="1">Membrane</location>
        <topology evidence="1">Multi-pass membrane protein</topology>
    </subcellularLocation>
</comment>
<keyword evidence="2 5" id="KW-0812">Transmembrane</keyword>
<dbReference type="GO" id="GO:0016020">
    <property type="term" value="C:membrane"/>
    <property type="evidence" value="ECO:0007669"/>
    <property type="project" value="UniProtKB-SubCell"/>
</dbReference>
<feature type="transmembrane region" description="Helical" evidence="5">
    <location>
        <begin position="285"/>
        <end position="305"/>
    </location>
</feature>
<dbReference type="Proteomes" id="UP000187406">
    <property type="component" value="Unassembled WGS sequence"/>
</dbReference>
<dbReference type="InParanoid" id="A0A1Q3BAH3"/>
<comment type="caution">
    <text evidence="7">The sequence shown here is derived from an EMBL/GenBank/DDBJ whole genome shotgun (WGS) entry which is preliminary data.</text>
</comment>
<name>A0A1Q3BAH3_CEPFO</name>
<protein>
    <submittedName>
        <fullName evidence="7">Sugar_tr domain-containing protein</fullName>
    </submittedName>
</protein>
<dbReference type="InterPro" id="IPR036259">
    <property type="entry name" value="MFS_trans_sf"/>
</dbReference>
<dbReference type="InterPro" id="IPR020846">
    <property type="entry name" value="MFS_dom"/>
</dbReference>
<keyword evidence="3 5" id="KW-1133">Transmembrane helix</keyword>
<evidence type="ECO:0000256" key="1">
    <source>
        <dbReference type="ARBA" id="ARBA00004141"/>
    </source>
</evidence>
<keyword evidence="8" id="KW-1185">Reference proteome</keyword>
<reference evidence="8" key="1">
    <citation type="submission" date="2016-04" db="EMBL/GenBank/DDBJ databases">
        <title>Cephalotus genome sequencing.</title>
        <authorList>
            <person name="Fukushima K."/>
            <person name="Hasebe M."/>
            <person name="Fang X."/>
        </authorList>
    </citation>
    <scope>NUCLEOTIDE SEQUENCE [LARGE SCALE GENOMIC DNA]</scope>
    <source>
        <strain evidence="8">cv. St1</strain>
    </source>
</reference>
<dbReference type="STRING" id="3775.A0A1Q3BAH3"/>
<evidence type="ECO:0000256" key="4">
    <source>
        <dbReference type="ARBA" id="ARBA00023136"/>
    </source>
</evidence>
<dbReference type="EMBL" id="BDDD01000373">
    <property type="protein sequence ID" value="GAV64899.1"/>
    <property type="molecule type" value="Genomic_DNA"/>
</dbReference>
<dbReference type="PANTHER" id="PTHR24064">
    <property type="entry name" value="SOLUTE CARRIER FAMILY 22 MEMBER"/>
    <property type="match status" value="1"/>
</dbReference>
<dbReference type="GO" id="GO:0022857">
    <property type="term" value="F:transmembrane transporter activity"/>
    <property type="evidence" value="ECO:0007669"/>
    <property type="project" value="InterPro"/>
</dbReference>
<feature type="transmembrane region" description="Helical" evidence="5">
    <location>
        <begin position="201"/>
        <end position="220"/>
    </location>
</feature>
<organism evidence="7 8">
    <name type="scientific">Cephalotus follicularis</name>
    <name type="common">Albany pitcher plant</name>
    <dbReference type="NCBI Taxonomy" id="3775"/>
    <lineage>
        <taxon>Eukaryota</taxon>
        <taxon>Viridiplantae</taxon>
        <taxon>Streptophyta</taxon>
        <taxon>Embryophyta</taxon>
        <taxon>Tracheophyta</taxon>
        <taxon>Spermatophyta</taxon>
        <taxon>Magnoliopsida</taxon>
        <taxon>eudicotyledons</taxon>
        <taxon>Gunneridae</taxon>
        <taxon>Pentapetalae</taxon>
        <taxon>rosids</taxon>
        <taxon>fabids</taxon>
        <taxon>Oxalidales</taxon>
        <taxon>Cephalotaceae</taxon>
        <taxon>Cephalotus</taxon>
    </lineage>
</organism>
<dbReference type="Gene3D" id="1.20.1250.20">
    <property type="entry name" value="MFS general substrate transporter like domains"/>
    <property type="match status" value="1"/>
</dbReference>
<evidence type="ECO:0000256" key="2">
    <source>
        <dbReference type="ARBA" id="ARBA00022692"/>
    </source>
</evidence>
<feature type="transmembrane region" description="Helical" evidence="5">
    <location>
        <begin position="435"/>
        <end position="455"/>
    </location>
</feature>
<accession>A0A1Q3BAH3</accession>
<dbReference type="OrthoDB" id="5296287at2759"/>
<feature type="domain" description="Major facilitator superfamily (MFS) profile" evidence="6">
    <location>
        <begin position="1"/>
        <end position="457"/>
    </location>
</feature>
<evidence type="ECO:0000313" key="7">
    <source>
        <dbReference type="EMBL" id="GAV64899.1"/>
    </source>
</evidence>
<feature type="transmembrane region" description="Helical" evidence="5">
    <location>
        <begin position="80"/>
        <end position="101"/>
    </location>
</feature>
<dbReference type="PROSITE" id="PS50850">
    <property type="entry name" value="MFS"/>
    <property type="match status" value="1"/>
</dbReference>
<feature type="transmembrane region" description="Helical" evidence="5">
    <location>
        <begin position="378"/>
        <end position="399"/>
    </location>
</feature>
<feature type="transmembrane region" description="Helical" evidence="5">
    <location>
        <begin position="346"/>
        <end position="366"/>
    </location>
</feature>
<evidence type="ECO:0000256" key="3">
    <source>
        <dbReference type="ARBA" id="ARBA00022989"/>
    </source>
</evidence>
<evidence type="ECO:0000259" key="6">
    <source>
        <dbReference type="PROSITE" id="PS50850"/>
    </source>
</evidence>
<evidence type="ECO:0000313" key="8">
    <source>
        <dbReference type="Proteomes" id="UP000187406"/>
    </source>
</evidence>
<dbReference type="Pfam" id="PF00083">
    <property type="entry name" value="Sugar_tr"/>
    <property type="match status" value="1"/>
</dbReference>
<evidence type="ECO:0000256" key="5">
    <source>
        <dbReference type="SAM" id="Phobius"/>
    </source>
</evidence>
<dbReference type="InterPro" id="IPR005828">
    <property type="entry name" value="MFS_sugar_transport-like"/>
</dbReference>
<feature type="transmembrane region" description="Helical" evidence="5">
    <location>
        <begin position="317"/>
        <end position="339"/>
    </location>
</feature>
<sequence>MQAMLVSIAGAFDAQQTFISIFTDAQPTWHCTQPGPGYIETSCSNSLSNICQLPKHSWAWDLPTHTSIVSEWDLECSGSLITGLPASSFFMGCVTGGFILATLADSSLGRKNMLVLFGLVMAICGFLTAFSTNIWVYTFLKFVSGIGRSTIGTSALVLSTETVGKRWRGQVGVTGFFFFTFGFLSLPAMAYLNRGSSWRNLYLWTSIPAIFYCVLIHFFVCESPRWLFVEGRKDEAVSILKRFASANKRSWSCLSSTVSNLSFEQETWNVDVYSAIKILLQKRWAFQRLTVVTIVGFGIGLVYYGMPLGLGNLTFNFYLSVTFNALFELPAALITFFLIGRLNRKLSILVFSILSGICSIICIVLGKYSPSFQIGLELVSFFSACTAFNILLLYTIELFPTCVRNSAVSMVRQAAVLGGAFSPILVAVARNINGFLSYGVFGLVIASCGLFVVGLPETRGGTLSDTMDEEEHKQRLASTLVNDV</sequence>
<feature type="transmembrane region" description="Helical" evidence="5">
    <location>
        <begin position="171"/>
        <end position="189"/>
    </location>
</feature>